<evidence type="ECO:0000256" key="1">
    <source>
        <dbReference type="SAM" id="Coils"/>
    </source>
</evidence>
<dbReference type="SUPFAM" id="SSF56672">
    <property type="entry name" value="DNA/RNA polymerases"/>
    <property type="match status" value="1"/>
</dbReference>
<name>A0A1U8IT64_GOSHI</name>
<dbReference type="PANTHER" id="PTHR33067:SF15">
    <property type="entry name" value="RNA-DIRECTED DNA POLYMERASE"/>
    <property type="match status" value="1"/>
</dbReference>
<dbReference type="Proteomes" id="UP000818029">
    <property type="component" value="Chromosome D06"/>
</dbReference>
<dbReference type="PaxDb" id="3635-A0A1U8IT64"/>
<dbReference type="Gene3D" id="3.10.10.10">
    <property type="entry name" value="HIV Type 1 Reverse Transcriptase, subunit A, domain 1"/>
    <property type="match status" value="1"/>
</dbReference>
<keyword evidence="1" id="KW-0175">Coiled coil</keyword>
<reference evidence="3" key="2">
    <citation type="submission" date="2025-08" db="UniProtKB">
        <authorList>
            <consortium name="RefSeq"/>
        </authorList>
    </citation>
    <scope>IDENTIFICATION</scope>
</reference>
<dbReference type="Gene3D" id="2.40.70.10">
    <property type="entry name" value="Acid Proteases"/>
    <property type="match status" value="1"/>
</dbReference>
<reference evidence="2" key="1">
    <citation type="journal article" date="2020" name="Nat. Genet.">
        <title>Genomic diversifications of five Gossypium allopolyploid species and their impact on cotton improvement.</title>
        <authorList>
            <person name="Chen Z.J."/>
            <person name="Sreedasyam A."/>
            <person name="Ando A."/>
            <person name="Song Q."/>
            <person name="De Santiago L.M."/>
            <person name="Hulse-Kemp A.M."/>
            <person name="Ding M."/>
            <person name="Ye W."/>
            <person name="Kirkbride R.C."/>
            <person name="Jenkins J."/>
            <person name="Plott C."/>
            <person name="Lovell J."/>
            <person name="Lin Y.M."/>
            <person name="Vaughn R."/>
            <person name="Liu B."/>
            <person name="Simpson S."/>
            <person name="Scheffler B.E."/>
            <person name="Wen L."/>
            <person name="Saski C.A."/>
            <person name="Grover C.E."/>
            <person name="Hu G."/>
            <person name="Conover J.L."/>
            <person name="Carlson J.W."/>
            <person name="Shu S."/>
            <person name="Boston L.B."/>
            <person name="Williams M."/>
            <person name="Peterson D.G."/>
            <person name="McGee K."/>
            <person name="Jones D.C."/>
            <person name="Wendel J.F."/>
            <person name="Stelly D.M."/>
            <person name="Grimwood J."/>
            <person name="Schmutz J."/>
        </authorList>
    </citation>
    <scope>NUCLEOTIDE SEQUENCE [LARGE SCALE GENOMIC DNA]</scope>
    <source>
        <strain evidence="2">cv. TM-1</strain>
    </source>
</reference>
<evidence type="ECO:0000313" key="3">
    <source>
        <dbReference type="RefSeq" id="XP_016681260.1"/>
    </source>
</evidence>
<organism evidence="2 3">
    <name type="scientific">Gossypium hirsutum</name>
    <name type="common">Upland cotton</name>
    <name type="synonym">Gossypium mexicanum</name>
    <dbReference type="NCBI Taxonomy" id="3635"/>
    <lineage>
        <taxon>Eukaryota</taxon>
        <taxon>Viridiplantae</taxon>
        <taxon>Streptophyta</taxon>
        <taxon>Embryophyta</taxon>
        <taxon>Tracheophyta</taxon>
        <taxon>Spermatophyta</taxon>
        <taxon>Magnoliopsida</taxon>
        <taxon>eudicotyledons</taxon>
        <taxon>Gunneridae</taxon>
        <taxon>Pentapetalae</taxon>
        <taxon>rosids</taxon>
        <taxon>malvids</taxon>
        <taxon>Malvales</taxon>
        <taxon>Malvaceae</taxon>
        <taxon>Malvoideae</taxon>
        <taxon>Gossypium</taxon>
    </lineage>
</organism>
<proteinExistence type="predicted"/>
<dbReference type="RefSeq" id="XP_016681260.1">
    <property type="nucleotide sequence ID" value="XM_016825771.1"/>
</dbReference>
<evidence type="ECO:0000313" key="2">
    <source>
        <dbReference type="Proteomes" id="UP000818029"/>
    </source>
</evidence>
<accession>A0A1U8IT64</accession>
<evidence type="ECO:0008006" key="4">
    <source>
        <dbReference type="Google" id="ProtNLM"/>
    </source>
</evidence>
<dbReference type="AlphaFoldDB" id="A0A1U8IT64"/>
<gene>
    <name evidence="3" type="primary">LOC107900048</name>
</gene>
<protein>
    <recommendedName>
        <fullName evidence="4">Retrotransposon gag protein</fullName>
    </recommendedName>
</protein>
<keyword evidence="2" id="KW-1185">Reference proteome</keyword>
<sequence>MESESLFDYWERYKKLCASCPQHGLTEQSLLQYFYEGLLHMEMKMIDAASGGALVNMAPQRARELISSMAVNSQQYQPNLESTRQVNVVNISSLEDKLDKLTNIVQSMLTEKKNLTQLYGICTTSEHPTDLCPILNDNSTTYVDAIEGFSGPPQRRDDPFSNTYNLGWKDHPNLNCGANLRYNPSYQPRLLQPPQQQPKPKTSLEAVVERLAVDAVKYQQRTDASIQELTNQVSKLSMAVNHLESQGKLPSQTELNPRQNVSAITLRNTKVLETVPDKSHGQDKEREKQISDLKVKLESEIQKPVVMPPPFRGSLAKDKKENEEKEIFETFKKVELNIPLLNAIKQIPRYAKFLKELCTSKRRLKGNERVNVGENVSAVLQKKVSPKYKDQETGGIIQLADRSVVYPEGLLEDVIVKFNELVFPADFYIINMEDDNSTNSSDILLGRSFLSTASAKIDVQSGTLTMEFDGEIMKFNVYEAMSHPNSLSNISSIDIIDCLTQSYSEYHDFDESETVLTIVDIKGLSPSTCMHIISIEDNTKPKRNAQRRLNPPMMEVVKKEIQKLLDAGMIYPIYDSDWVSEVHVVPKKTGVTMVKNSQESWSLPESRMDRGFALITGS</sequence>
<dbReference type="GeneID" id="107900048"/>
<dbReference type="InterPro" id="IPR021109">
    <property type="entry name" value="Peptidase_aspartic_dom_sf"/>
</dbReference>
<dbReference type="PANTHER" id="PTHR33067">
    <property type="entry name" value="RNA-DIRECTED DNA POLYMERASE-RELATED"/>
    <property type="match status" value="1"/>
</dbReference>
<feature type="coiled-coil region" evidence="1">
    <location>
        <begin position="91"/>
        <end position="118"/>
    </location>
</feature>
<dbReference type="InterPro" id="IPR043502">
    <property type="entry name" value="DNA/RNA_pol_sf"/>
</dbReference>
<dbReference type="KEGG" id="ghi:107900048"/>